<keyword evidence="2" id="KW-1185">Reference proteome</keyword>
<name>A0ABS7A8M7_9PROT</name>
<evidence type="ECO:0000313" key="2">
    <source>
        <dbReference type="Proteomes" id="UP001196565"/>
    </source>
</evidence>
<accession>A0ABS7A8M7</accession>
<proteinExistence type="predicted"/>
<dbReference type="Proteomes" id="UP001196565">
    <property type="component" value="Unassembled WGS sequence"/>
</dbReference>
<dbReference type="RefSeq" id="WP_219763273.1">
    <property type="nucleotide sequence ID" value="NZ_JAHYBZ010000004.1"/>
</dbReference>
<comment type="caution">
    <text evidence="1">The sequence shown here is derived from an EMBL/GenBank/DDBJ whole genome shotgun (WGS) entry which is preliminary data.</text>
</comment>
<evidence type="ECO:0000313" key="1">
    <source>
        <dbReference type="EMBL" id="MBW6398658.1"/>
    </source>
</evidence>
<sequence length="269" mass="29724">MTSTTTAATLSRGTLALAVADCAMRGMDADATCAALPREDPEKVRVAHEAVSAAREGGFVEPGCRGVAERRMRRPSRRRSRLTTVPGLTLRDIAGATSIPRSTLKAAMIHHGYLAEVMCGGRQRRALVTEAAEREGIGHNVDASGKHSPRVSGFARSAVFAVFHADRMEDVLWTLDLKRIAEHCARLMDKRRRLEWLLRWHHYLPNDELAQLSGMSLRSVDAAAAKTRAADQRHEEAGGRGWDLFRRWAVTEMAENDGRLRRPSLLLGV</sequence>
<organism evidence="1 2">
    <name type="scientific">Roseomonas alba</name>
    <dbReference type="NCBI Taxonomy" id="2846776"/>
    <lineage>
        <taxon>Bacteria</taxon>
        <taxon>Pseudomonadati</taxon>
        <taxon>Pseudomonadota</taxon>
        <taxon>Alphaproteobacteria</taxon>
        <taxon>Acetobacterales</taxon>
        <taxon>Roseomonadaceae</taxon>
        <taxon>Roseomonas</taxon>
    </lineage>
</organism>
<dbReference type="EMBL" id="JAHYBZ010000004">
    <property type="protein sequence ID" value="MBW6398658.1"/>
    <property type="molecule type" value="Genomic_DNA"/>
</dbReference>
<reference evidence="1 2" key="1">
    <citation type="submission" date="2021-07" db="EMBL/GenBank/DDBJ databases">
        <authorList>
            <person name="So Y."/>
        </authorList>
    </citation>
    <scope>NUCLEOTIDE SEQUENCE [LARGE SCALE GENOMIC DNA]</scope>
    <source>
        <strain evidence="1 2">HJA6</strain>
    </source>
</reference>
<gene>
    <name evidence="1" type="ORF">KPL78_12405</name>
</gene>
<protein>
    <submittedName>
        <fullName evidence="1">Uncharacterized protein</fullName>
    </submittedName>
</protein>